<dbReference type="CDD" id="cd04301">
    <property type="entry name" value="NAT_SF"/>
    <property type="match status" value="1"/>
</dbReference>
<gene>
    <name evidence="2" type="ORF">OG350_10460</name>
</gene>
<sequence length="460" mass="51420">MELVHAETINPETTYAYWKTDLHRPEVLIWSGRRKVTAVLEERAADGTLLLSVPEPDRLAHLAPEGRLALTFRADAARLRRRRLVPLFTTDYSIDDRNGRVVARFPAGLGAGRTRPLPQPVTARLDSAVLFGRPLEVRVLRLSPYQGELLADDPGRCLAPGMAVSIRAWLPWLGHWRLTAQLTGCREEAAGVRFGFRIVDRASARTTATLLVGTDPDFGFPELRNAGVRPGRVTRYLTVRTVADEATYRQALEVRLLGNQRFGRLAGVQDSTEVADRLDAHAVSFVCLLGQKPVGTGRVVVNDGDRALSEIETETAGLPVHIWRGRFVEVSRLAIHPEHRGAGVVLALFREIARLAFHLDCRYLVLDAIEKLVPAYERIGGRRLPIVKTHPYSKEPVHVMAIDIGEQLGRLGRRWPYWQVVFGPVLDHHMRTSSPGRLTRLVRGLGVAPFWVKRAVSRLQ</sequence>
<organism evidence="2 3">
    <name type="scientific">Streptomyces achromogenes</name>
    <dbReference type="NCBI Taxonomy" id="67255"/>
    <lineage>
        <taxon>Bacteria</taxon>
        <taxon>Bacillati</taxon>
        <taxon>Actinomycetota</taxon>
        <taxon>Actinomycetes</taxon>
        <taxon>Kitasatosporales</taxon>
        <taxon>Streptomycetaceae</taxon>
        <taxon>Streptomyces</taxon>
    </lineage>
</organism>
<proteinExistence type="predicted"/>
<reference evidence="2 3" key="1">
    <citation type="submission" date="2022-10" db="EMBL/GenBank/DDBJ databases">
        <title>The complete genomes of actinobacterial strains from the NBC collection.</title>
        <authorList>
            <person name="Joergensen T.S."/>
            <person name="Alvarez Arevalo M."/>
            <person name="Sterndorff E.B."/>
            <person name="Faurdal D."/>
            <person name="Vuksanovic O."/>
            <person name="Mourched A.-S."/>
            <person name="Charusanti P."/>
            <person name="Shaw S."/>
            <person name="Blin K."/>
            <person name="Weber T."/>
        </authorList>
    </citation>
    <scope>NUCLEOTIDE SEQUENCE [LARGE SCALE GENOMIC DNA]</scope>
    <source>
        <strain evidence="2 3">NBC_00156</strain>
    </source>
</reference>
<evidence type="ECO:0000313" key="2">
    <source>
        <dbReference type="EMBL" id="WTQ80713.1"/>
    </source>
</evidence>
<evidence type="ECO:0000259" key="1">
    <source>
        <dbReference type="PROSITE" id="PS51186"/>
    </source>
</evidence>
<dbReference type="InterPro" id="IPR016181">
    <property type="entry name" value="Acyl_CoA_acyltransferase"/>
</dbReference>
<dbReference type="SUPFAM" id="SSF55729">
    <property type="entry name" value="Acyl-CoA N-acyltransferases (Nat)"/>
    <property type="match status" value="1"/>
</dbReference>
<dbReference type="InterPro" id="IPR054597">
    <property type="entry name" value="FeeM_cat"/>
</dbReference>
<dbReference type="EMBL" id="CP108164">
    <property type="protein sequence ID" value="WTQ80713.1"/>
    <property type="molecule type" value="Genomic_DNA"/>
</dbReference>
<evidence type="ECO:0000313" key="3">
    <source>
        <dbReference type="Proteomes" id="UP001622557"/>
    </source>
</evidence>
<dbReference type="Gene3D" id="3.40.630.30">
    <property type="match status" value="1"/>
</dbReference>
<dbReference type="RefSeq" id="WP_405446706.1">
    <property type="nucleotide sequence ID" value="NZ_CP108164.1"/>
</dbReference>
<dbReference type="PROSITE" id="PS51186">
    <property type="entry name" value="GNAT"/>
    <property type="match status" value="1"/>
</dbReference>
<dbReference type="Pfam" id="PF21926">
    <property type="entry name" value="FeeM"/>
    <property type="match status" value="1"/>
</dbReference>
<dbReference type="GeneID" id="97280847"/>
<name>A0ABZ1KPH4_STRAH</name>
<keyword evidence="3" id="KW-1185">Reference proteome</keyword>
<protein>
    <submittedName>
        <fullName evidence="2">GNAT family N-acetyltransferase</fullName>
    </submittedName>
</protein>
<accession>A0ABZ1KPH4</accession>
<dbReference type="Proteomes" id="UP001622557">
    <property type="component" value="Chromosome"/>
</dbReference>
<dbReference type="InterPro" id="IPR000182">
    <property type="entry name" value="GNAT_dom"/>
</dbReference>
<feature type="domain" description="N-acetyltransferase" evidence="1">
    <location>
        <begin position="237"/>
        <end position="405"/>
    </location>
</feature>